<sequence>MNIPTAHRHAMSQFSGRRLAAMMYAMGSDSADISRMPRGGPDASFLDRLLQTGLSEYSDRDDADPNLRKAAIEGQEQVDKIMQHHQPMVKLILEAVADKPDPAILELGAGTGLMSRMLLEQHPSMRLTVSDVDPARVSELIESLLGKHSRVTISHLDATRIDAPDGAFDLAVFAYGLHHLSAVQAAQMLVEGTRVASELLVVDVSRPPSPVHLVRLATLAPFAPVVPFVHDAMISSLRAYSASAIRAIAADAGDRCGEPIAVSVAKVGPDLLVRARRATPPEPTDTTTVPEA</sequence>
<name>A0A2G5P8W7_9MYCO</name>
<accession>A0A2G5P8W7</accession>
<dbReference type="Pfam" id="PF13649">
    <property type="entry name" value="Methyltransf_25"/>
    <property type="match status" value="1"/>
</dbReference>
<organism evidence="2 3">
    <name type="scientific">Mycolicibacterium brumae</name>
    <dbReference type="NCBI Taxonomy" id="85968"/>
    <lineage>
        <taxon>Bacteria</taxon>
        <taxon>Bacillati</taxon>
        <taxon>Actinomycetota</taxon>
        <taxon>Actinomycetes</taxon>
        <taxon>Mycobacteriales</taxon>
        <taxon>Mycobacteriaceae</taxon>
        <taxon>Mycolicibacterium</taxon>
    </lineage>
</organism>
<dbReference type="CDD" id="cd02440">
    <property type="entry name" value="AdoMet_MTases"/>
    <property type="match status" value="1"/>
</dbReference>
<proteinExistence type="predicted"/>
<comment type="caution">
    <text evidence="2">The sequence shown here is derived from an EMBL/GenBank/DDBJ whole genome shotgun (WGS) entry which is preliminary data.</text>
</comment>
<keyword evidence="3" id="KW-1185">Reference proteome</keyword>
<dbReference type="InterPro" id="IPR029063">
    <property type="entry name" value="SAM-dependent_MTases_sf"/>
</dbReference>
<dbReference type="Gene3D" id="3.40.50.150">
    <property type="entry name" value="Vaccinia Virus protein VP39"/>
    <property type="match status" value="1"/>
</dbReference>
<evidence type="ECO:0000313" key="2">
    <source>
        <dbReference type="EMBL" id="PIB74798.1"/>
    </source>
</evidence>
<dbReference type="RefSeq" id="WP_090588938.1">
    <property type="nucleotide sequence ID" value="NZ_CP104302.1"/>
</dbReference>
<keyword evidence="2" id="KW-0808">Transferase</keyword>
<dbReference type="OrthoDB" id="4125239at2"/>
<dbReference type="EMBL" id="PDCN02000014">
    <property type="protein sequence ID" value="PIB74798.1"/>
    <property type="molecule type" value="Genomic_DNA"/>
</dbReference>
<dbReference type="Proteomes" id="UP000230551">
    <property type="component" value="Unassembled WGS sequence"/>
</dbReference>
<dbReference type="InterPro" id="IPR041698">
    <property type="entry name" value="Methyltransf_25"/>
</dbReference>
<dbReference type="GO" id="GO:0032259">
    <property type="term" value="P:methylation"/>
    <property type="evidence" value="ECO:0007669"/>
    <property type="project" value="UniProtKB-KW"/>
</dbReference>
<reference evidence="2 3" key="1">
    <citation type="journal article" date="2017" name="Infect. Genet. Evol.">
        <title>The new phylogeny of the genus Mycobacterium: The old and the news.</title>
        <authorList>
            <person name="Tortoli E."/>
            <person name="Fedrizzi T."/>
            <person name="Meehan C.J."/>
            <person name="Trovato A."/>
            <person name="Grottola A."/>
            <person name="Giacobazzi E."/>
            <person name="Serpini G.F."/>
            <person name="Tagliazucchi S."/>
            <person name="Fabio A."/>
            <person name="Bettua C."/>
            <person name="Bertorelli R."/>
            <person name="Frascaro F."/>
            <person name="De Sanctis V."/>
            <person name="Pecorari M."/>
            <person name="Jousson O."/>
            <person name="Segata N."/>
            <person name="Cirillo D.M."/>
        </authorList>
    </citation>
    <scope>NUCLEOTIDE SEQUENCE [LARGE SCALE GENOMIC DNA]</scope>
    <source>
        <strain evidence="2 3">CIP1034565</strain>
    </source>
</reference>
<evidence type="ECO:0000259" key="1">
    <source>
        <dbReference type="Pfam" id="PF13649"/>
    </source>
</evidence>
<protein>
    <submittedName>
        <fullName evidence="2">Class I SAM-dependent methyltransferase</fullName>
    </submittedName>
</protein>
<dbReference type="GO" id="GO:0008168">
    <property type="term" value="F:methyltransferase activity"/>
    <property type="evidence" value="ECO:0007669"/>
    <property type="project" value="UniProtKB-KW"/>
</dbReference>
<dbReference type="AlphaFoldDB" id="A0A2G5P8W7"/>
<evidence type="ECO:0000313" key="3">
    <source>
        <dbReference type="Proteomes" id="UP000230551"/>
    </source>
</evidence>
<feature type="domain" description="Methyltransferase" evidence="1">
    <location>
        <begin position="104"/>
        <end position="195"/>
    </location>
</feature>
<gene>
    <name evidence="2" type="ORF">CQY22_011800</name>
</gene>
<keyword evidence="2" id="KW-0489">Methyltransferase</keyword>
<dbReference type="STRING" id="85968.GCA_900073015_02014"/>
<dbReference type="SUPFAM" id="SSF53335">
    <property type="entry name" value="S-adenosyl-L-methionine-dependent methyltransferases"/>
    <property type="match status" value="1"/>
</dbReference>